<dbReference type="SUPFAM" id="SSF56281">
    <property type="entry name" value="Metallo-hydrolase/oxidoreductase"/>
    <property type="match status" value="1"/>
</dbReference>
<dbReference type="eggNOG" id="arCOG00500">
    <property type="taxonomic scope" value="Archaea"/>
</dbReference>
<dbReference type="PANTHER" id="PTHR46018:SF2">
    <property type="entry name" value="ZINC PHOSPHODIESTERASE ELAC PROTEIN 1"/>
    <property type="match status" value="1"/>
</dbReference>
<dbReference type="Gene3D" id="3.60.15.10">
    <property type="entry name" value="Ribonuclease Z/Hydroxyacylglutathione hydrolase-like"/>
    <property type="match status" value="1"/>
</dbReference>
<protein>
    <submittedName>
        <fullName evidence="2">Beta-lactamase domain-containing protein</fullName>
    </submittedName>
</protein>
<dbReference type="PANTHER" id="PTHR46018">
    <property type="entry name" value="ZINC PHOSPHODIESTERASE ELAC PROTEIN 1"/>
    <property type="match status" value="1"/>
</dbReference>
<evidence type="ECO:0000259" key="1">
    <source>
        <dbReference type="SMART" id="SM00849"/>
    </source>
</evidence>
<organism evidence="2 3">
    <name type="scientific">Metallosphaera cuprina (strain Ar-4)</name>
    <dbReference type="NCBI Taxonomy" id="1006006"/>
    <lineage>
        <taxon>Archaea</taxon>
        <taxon>Thermoproteota</taxon>
        <taxon>Thermoprotei</taxon>
        <taxon>Sulfolobales</taxon>
        <taxon>Sulfolobaceae</taxon>
        <taxon>Metallosphaera</taxon>
    </lineage>
</organism>
<gene>
    <name evidence="2" type="ordered locus">Mcup_1887</name>
</gene>
<dbReference type="PATRIC" id="fig|1006006.8.peg.1891"/>
<dbReference type="Proteomes" id="UP000007812">
    <property type="component" value="Chromosome"/>
</dbReference>
<keyword evidence="3" id="KW-1185">Reference proteome</keyword>
<dbReference type="InterPro" id="IPR036866">
    <property type="entry name" value="RibonucZ/Hydroxyglut_hydro"/>
</dbReference>
<evidence type="ECO:0000313" key="2">
    <source>
        <dbReference type="EMBL" id="AEB95989.1"/>
    </source>
</evidence>
<dbReference type="KEGG" id="mcn:Mcup_1887"/>
<dbReference type="InterPro" id="IPR001279">
    <property type="entry name" value="Metallo-B-lactamas"/>
</dbReference>
<dbReference type="SMART" id="SM00849">
    <property type="entry name" value="Lactamase_B"/>
    <property type="match status" value="1"/>
</dbReference>
<dbReference type="EMBL" id="CP002656">
    <property type="protein sequence ID" value="AEB95989.1"/>
    <property type="molecule type" value="Genomic_DNA"/>
</dbReference>
<reference evidence="2 3" key="1">
    <citation type="journal article" date="2011" name="J. Bacteriol.">
        <title>Complete genome sequence of Metallosphaera cuprina, a metal sulfide-oxidizing archaeon from a hot spring.</title>
        <authorList>
            <person name="Liu L.J."/>
            <person name="You X.Y."/>
            <person name="Zheng H."/>
            <person name="Wang S."/>
            <person name="Jiang C.Y."/>
            <person name="Liu S.J."/>
        </authorList>
    </citation>
    <scope>NUCLEOTIDE SEQUENCE [LARGE SCALE GENOMIC DNA]</scope>
    <source>
        <strain evidence="2 3">Ar-4</strain>
    </source>
</reference>
<dbReference type="AlphaFoldDB" id="F4G1A2"/>
<name>F4G1A2_METCR</name>
<accession>F4G1A2</accession>
<dbReference type="GO" id="GO:0042781">
    <property type="term" value="F:3'-tRNA processing endoribonuclease activity"/>
    <property type="evidence" value="ECO:0007669"/>
    <property type="project" value="TreeGrafter"/>
</dbReference>
<dbReference type="HOGENOM" id="CLU_031317_3_2_2"/>
<dbReference type="Pfam" id="PF12706">
    <property type="entry name" value="Lactamase_B_2"/>
    <property type="match status" value="1"/>
</dbReference>
<proteinExistence type="predicted"/>
<dbReference type="STRING" id="1006006.Mcup_1887"/>
<evidence type="ECO:0000313" key="3">
    <source>
        <dbReference type="Proteomes" id="UP000007812"/>
    </source>
</evidence>
<sequence length="224" mass="24724">MTFLGTGAGSTIGSSRFKSGILIEGKEAKIVLDFGSGVHMRLEDLNVYPDAIFITHLHVDHFSGIFDHLVRRKIDSSPVVSIYSPHGLADIINSYKRTNEIDAKVKEDKLPGASVGDLEIYSVESCHKIYAVSYVITDGNKRILYSGDTAEPCDQIMKELNGIDMIIHEASCIDDCKIWGHTSVKEAVKLFRSPVLTHIPSQIEHEIQRLSNGLIAKDGMTINV</sequence>
<feature type="domain" description="Metallo-beta-lactamase" evidence="1">
    <location>
        <begin position="17"/>
        <end position="202"/>
    </location>
</feature>